<dbReference type="OrthoDB" id="3064516at2759"/>
<protein>
    <submittedName>
        <fullName evidence="4">Aminoacylase-1</fullName>
    </submittedName>
</protein>
<feature type="active site" description="Proton acceptor" evidence="2">
    <location>
        <position position="161"/>
    </location>
</feature>
<keyword evidence="3" id="KW-0862">Zinc</keyword>
<dbReference type="GO" id="GO:0004046">
    <property type="term" value="F:aminoacylase activity"/>
    <property type="evidence" value="ECO:0007669"/>
    <property type="project" value="TreeGrafter"/>
</dbReference>
<dbReference type="Gene3D" id="3.40.630.10">
    <property type="entry name" value="Zn peptidases"/>
    <property type="match status" value="2"/>
</dbReference>
<dbReference type="Proteomes" id="UP000031036">
    <property type="component" value="Unassembled WGS sequence"/>
</dbReference>
<evidence type="ECO:0000256" key="2">
    <source>
        <dbReference type="PIRSR" id="PIRSR036696-1"/>
    </source>
</evidence>
<keyword evidence="1" id="KW-0378">Hydrolase</keyword>
<dbReference type="Pfam" id="PF01546">
    <property type="entry name" value="Peptidase_M20"/>
    <property type="match status" value="1"/>
</dbReference>
<name>A0A0B2V9T9_TOXCA</name>
<evidence type="ECO:0000256" key="1">
    <source>
        <dbReference type="ARBA" id="ARBA00022801"/>
    </source>
</evidence>
<organism evidence="4 5">
    <name type="scientific">Toxocara canis</name>
    <name type="common">Canine roundworm</name>
    <dbReference type="NCBI Taxonomy" id="6265"/>
    <lineage>
        <taxon>Eukaryota</taxon>
        <taxon>Metazoa</taxon>
        <taxon>Ecdysozoa</taxon>
        <taxon>Nematoda</taxon>
        <taxon>Chromadorea</taxon>
        <taxon>Rhabditida</taxon>
        <taxon>Spirurina</taxon>
        <taxon>Ascaridomorpha</taxon>
        <taxon>Ascaridoidea</taxon>
        <taxon>Toxocaridae</taxon>
        <taxon>Toxocara</taxon>
    </lineage>
</organism>
<feature type="binding site" evidence="3">
    <location>
        <position position="162"/>
    </location>
    <ligand>
        <name>Zn(2+)</name>
        <dbReference type="ChEBI" id="CHEBI:29105"/>
        <label>2</label>
    </ligand>
</feature>
<dbReference type="SUPFAM" id="SSF53187">
    <property type="entry name" value="Zn-dependent exopeptidases"/>
    <property type="match status" value="1"/>
</dbReference>
<feature type="active site" evidence="2">
    <location>
        <position position="124"/>
    </location>
</feature>
<evidence type="ECO:0000256" key="3">
    <source>
        <dbReference type="PIRSR" id="PIRSR036696-2"/>
    </source>
</evidence>
<dbReference type="PIRSF" id="PIRSF036696">
    <property type="entry name" value="ACY-1"/>
    <property type="match status" value="1"/>
</dbReference>
<feature type="binding site" evidence="3">
    <location>
        <position position="155"/>
    </location>
    <ligand>
        <name>Zn(2+)</name>
        <dbReference type="ChEBI" id="CHEBI:29105"/>
        <label>1</label>
    </ligand>
</feature>
<dbReference type="InterPro" id="IPR002933">
    <property type="entry name" value="Peptidase_M20"/>
</dbReference>
<evidence type="ECO:0000313" key="5">
    <source>
        <dbReference type="Proteomes" id="UP000031036"/>
    </source>
</evidence>
<keyword evidence="5" id="KW-1185">Reference proteome</keyword>
<dbReference type="STRING" id="6265.A0A0B2V9T9"/>
<comment type="caution">
    <text evidence="4">The sequence shown here is derived from an EMBL/GenBank/DDBJ whole genome shotgun (WGS) entry which is preliminary data.</text>
</comment>
<feature type="binding site" evidence="3">
    <location>
        <position position="122"/>
    </location>
    <ligand>
        <name>Zn(2+)</name>
        <dbReference type="ChEBI" id="CHEBI:29105"/>
        <label>1</label>
    </ligand>
</feature>
<dbReference type="AlphaFoldDB" id="A0A0B2V9T9"/>
<reference evidence="4 5" key="1">
    <citation type="submission" date="2014-11" db="EMBL/GenBank/DDBJ databases">
        <title>Genetic blueprint of the zoonotic pathogen Toxocara canis.</title>
        <authorList>
            <person name="Zhu X.-Q."/>
            <person name="Korhonen P.K."/>
            <person name="Cai H."/>
            <person name="Young N.D."/>
            <person name="Nejsum P."/>
            <person name="von Samson-Himmelstjerna G."/>
            <person name="Boag P.R."/>
            <person name="Tan P."/>
            <person name="Li Q."/>
            <person name="Min J."/>
            <person name="Yang Y."/>
            <person name="Wang X."/>
            <person name="Fang X."/>
            <person name="Hall R.S."/>
            <person name="Hofmann A."/>
            <person name="Sternberg P.W."/>
            <person name="Jex A.R."/>
            <person name="Gasser R.B."/>
        </authorList>
    </citation>
    <scope>NUCLEOTIDE SEQUENCE [LARGE SCALE GENOMIC DNA]</scope>
    <source>
        <strain evidence="4">PN_DK_2014</strain>
    </source>
</reference>
<dbReference type="InterPro" id="IPR001261">
    <property type="entry name" value="ArgE/DapE_CS"/>
</dbReference>
<proteinExistence type="predicted"/>
<accession>A0A0B2V9T9</accession>
<sequence length="287" mass="32750">MTGKCKVTLLPPSPLSPPSNEILSLSICHVHCAVDFFKSLLKLTQFQMLSEDIAVKNFREYLRIRTDQPNPDYSKCKEFLYRLADELKLEKACYELVEGKPLIVMTVRGANESLPSLLLYSHTDVVPVVKEMWKFDPFAAVKDSDGKIYGRGTQDMKSVDEEIGGIDGMEKFVNDESFKKLNVGFALDEGLASEEEAFKQRVINNFLSFRDEQKKRLQSNPKLKLGNVISVNLTKVENFEEKIKKWCNDAGPDVTYSFIVHTKINNTTPTTDDDPWWRAFSSVMEEE</sequence>
<dbReference type="GO" id="GO:0046872">
    <property type="term" value="F:metal ion binding"/>
    <property type="evidence" value="ECO:0007669"/>
    <property type="project" value="UniProtKB-KW"/>
</dbReference>
<keyword evidence="3" id="KW-0479">Metal-binding</keyword>
<comment type="cofactor">
    <cofactor evidence="3">
        <name>Zn(2+)</name>
        <dbReference type="ChEBI" id="CHEBI:29105"/>
    </cofactor>
    <text evidence="3">Binds 2 Zn(2+) ions per subunit.</text>
</comment>
<dbReference type="EMBL" id="JPKZ01002233">
    <property type="protein sequence ID" value="KHN77765.1"/>
    <property type="molecule type" value="Genomic_DNA"/>
</dbReference>
<evidence type="ECO:0000313" key="4">
    <source>
        <dbReference type="EMBL" id="KHN77765.1"/>
    </source>
</evidence>
<dbReference type="PANTHER" id="PTHR45892">
    <property type="entry name" value="AMINOACYLASE-1"/>
    <property type="match status" value="1"/>
</dbReference>
<dbReference type="InterPro" id="IPR052083">
    <property type="entry name" value="Aminoacylase-1_M20A"/>
</dbReference>
<dbReference type="PANTHER" id="PTHR45892:SF1">
    <property type="entry name" value="AMINOACYLASE-1"/>
    <property type="match status" value="1"/>
</dbReference>
<feature type="binding site" evidence="3">
    <location>
        <position position="155"/>
    </location>
    <ligand>
        <name>Zn(2+)</name>
        <dbReference type="ChEBI" id="CHEBI:29105"/>
        <label>2</label>
    </ligand>
</feature>
<feature type="binding site" evidence="3">
    <location>
        <position position="189"/>
    </location>
    <ligand>
        <name>Zn(2+)</name>
        <dbReference type="ChEBI" id="CHEBI:29105"/>
        <label>1</label>
    </ligand>
</feature>
<dbReference type="PROSITE" id="PS00758">
    <property type="entry name" value="ARGE_DAPE_CPG2_1"/>
    <property type="match status" value="1"/>
</dbReference>
<gene>
    <name evidence="4" type="primary">Acy1</name>
    <name evidence="4" type="ORF">Tcan_14495</name>
</gene>